<dbReference type="InterPro" id="IPR012910">
    <property type="entry name" value="Plug_dom"/>
</dbReference>
<keyword evidence="13" id="KW-0675">Receptor</keyword>
<dbReference type="Proteomes" id="UP000564378">
    <property type="component" value="Unassembled WGS sequence"/>
</dbReference>
<keyword evidence="3" id="KW-1134">Transmembrane beta strand</keyword>
<feature type="domain" description="Secretin/TonB short N-terminal" evidence="12">
    <location>
        <begin position="27"/>
        <end position="78"/>
    </location>
</feature>
<protein>
    <submittedName>
        <fullName evidence="13">TonB-dependent receptor</fullName>
    </submittedName>
</protein>
<evidence type="ECO:0000256" key="11">
    <source>
        <dbReference type="RuleBase" id="RU003357"/>
    </source>
</evidence>
<dbReference type="GO" id="GO:0006826">
    <property type="term" value="P:iron ion transport"/>
    <property type="evidence" value="ECO:0007669"/>
    <property type="project" value="UniProtKB-KW"/>
</dbReference>
<dbReference type="PANTHER" id="PTHR32552">
    <property type="entry name" value="FERRICHROME IRON RECEPTOR-RELATED"/>
    <property type="match status" value="1"/>
</dbReference>
<dbReference type="SMART" id="SM00965">
    <property type="entry name" value="STN"/>
    <property type="match status" value="1"/>
</dbReference>
<keyword evidence="10" id="KW-0998">Cell outer membrane</keyword>
<evidence type="ECO:0000256" key="5">
    <source>
        <dbReference type="ARBA" id="ARBA00022692"/>
    </source>
</evidence>
<dbReference type="EMBL" id="JACJVJ010000001">
    <property type="protein sequence ID" value="MBC2776646.1"/>
    <property type="molecule type" value="Genomic_DNA"/>
</dbReference>
<evidence type="ECO:0000256" key="8">
    <source>
        <dbReference type="ARBA" id="ARBA00023077"/>
    </source>
</evidence>
<keyword evidence="2" id="KW-0813">Transport</keyword>
<dbReference type="InterPro" id="IPR011662">
    <property type="entry name" value="Secretin/TonB_short_N"/>
</dbReference>
<comment type="caution">
    <text evidence="13">The sequence shown here is derived from an EMBL/GenBank/DDBJ whole genome shotgun (WGS) entry which is preliminary data.</text>
</comment>
<keyword evidence="6" id="KW-0408">Iron</keyword>
<dbReference type="PANTHER" id="PTHR32552:SF81">
    <property type="entry name" value="TONB-DEPENDENT OUTER MEMBRANE RECEPTOR"/>
    <property type="match status" value="1"/>
</dbReference>
<dbReference type="SUPFAM" id="SSF56935">
    <property type="entry name" value="Porins"/>
    <property type="match status" value="1"/>
</dbReference>
<evidence type="ECO:0000256" key="10">
    <source>
        <dbReference type="ARBA" id="ARBA00023237"/>
    </source>
</evidence>
<dbReference type="Pfam" id="PF00593">
    <property type="entry name" value="TonB_dep_Rec_b-barrel"/>
    <property type="match status" value="1"/>
</dbReference>
<dbReference type="InterPro" id="IPR000531">
    <property type="entry name" value="Beta-barrel_TonB"/>
</dbReference>
<evidence type="ECO:0000259" key="12">
    <source>
        <dbReference type="SMART" id="SM00965"/>
    </source>
</evidence>
<reference evidence="13 14" key="1">
    <citation type="submission" date="2020-08" db="EMBL/GenBank/DDBJ databases">
        <title>Draft genome sequence of Parasphingopyxis sp. GrpM-11.</title>
        <authorList>
            <person name="Oh J."/>
            <person name="Roh D.-H."/>
        </authorList>
    </citation>
    <scope>NUCLEOTIDE SEQUENCE [LARGE SCALE GENOMIC DNA]</scope>
    <source>
        <strain evidence="13 14">GrpM-11</strain>
    </source>
</reference>
<evidence type="ECO:0000256" key="3">
    <source>
        <dbReference type="ARBA" id="ARBA00022452"/>
    </source>
</evidence>
<keyword evidence="9 11" id="KW-0472">Membrane</keyword>
<evidence type="ECO:0000256" key="6">
    <source>
        <dbReference type="ARBA" id="ARBA00023004"/>
    </source>
</evidence>
<dbReference type="InterPro" id="IPR039426">
    <property type="entry name" value="TonB-dep_rcpt-like"/>
</dbReference>
<evidence type="ECO:0000256" key="4">
    <source>
        <dbReference type="ARBA" id="ARBA00022496"/>
    </source>
</evidence>
<keyword evidence="4" id="KW-0410">Iron transport</keyword>
<keyword evidence="8 11" id="KW-0798">TonB box</keyword>
<dbReference type="Pfam" id="PF07715">
    <property type="entry name" value="Plug"/>
    <property type="match status" value="1"/>
</dbReference>
<keyword evidence="7" id="KW-0406">Ion transport</keyword>
<evidence type="ECO:0000313" key="13">
    <source>
        <dbReference type="EMBL" id="MBC2776646.1"/>
    </source>
</evidence>
<comment type="subcellular location">
    <subcellularLocation>
        <location evidence="1">Cell outer membrane</location>
        <topology evidence="1">Multi-pass membrane protein</topology>
    </subcellularLocation>
</comment>
<name>A0A842HU90_9SPHN</name>
<evidence type="ECO:0000256" key="1">
    <source>
        <dbReference type="ARBA" id="ARBA00004571"/>
    </source>
</evidence>
<dbReference type="AlphaFoldDB" id="A0A842HU90"/>
<evidence type="ECO:0000256" key="9">
    <source>
        <dbReference type="ARBA" id="ARBA00023136"/>
    </source>
</evidence>
<accession>A0A842HU90</accession>
<gene>
    <name evidence="13" type="ORF">H6P80_03330</name>
</gene>
<keyword evidence="14" id="KW-1185">Reference proteome</keyword>
<organism evidence="13 14">
    <name type="scientific">Parasphingopyxis marina</name>
    <dbReference type="NCBI Taxonomy" id="2761622"/>
    <lineage>
        <taxon>Bacteria</taxon>
        <taxon>Pseudomonadati</taxon>
        <taxon>Pseudomonadota</taxon>
        <taxon>Alphaproteobacteria</taxon>
        <taxon>Sphingomonadales</taxon>
        <taxon>Sphingomonadaceae</taxon>
        <taxon>Parasphingopyxis</taxon>
    </lineage>
</organism>
<keyword evidence="5" id="KW-0812">Transmembrane</keyword>
<dbReference type="InterPro" id="IPR036942">
    <property type="entry name" value="Beta-barrel_TonB_sf"/>
</dbReference>
<evidence type="ECO:0000313" key="14">
    <source>
        <dbReference type="Proteomes" id="UP000564378"/>
    </source>
</evidence>
<comment type="similarity">
    <text evidence="11">Belongs to the TonB-dependent receptor family.</text>
</comment>
<sequence>MATDRMIDVPAGDLGFAIRILSRQADLSIGLGDRRLAGLDTRRVRGRMTAEEALVRLLEGTNARAIRVGATAWRIVPAHPARPAAPAVPVTPPPVLAPPVPIIVTASKRNVELGDYAGDVTVLDGDRFGFGAGGVGTDAIVDQLAAVSSTHAGSGRNKLFIRGIADSSFLGPTQATVGQYLGDTRLNYNMPDPDLRLYDIERVEILAGPQGTLHGAGSLGGIIRIVRNPPRLGDFEGTAAMGGSWTQHGDFGGDFGAMLNIPLVRDEMAIRLVGYGGLDGGYIDDRQRGLEDINDVETYGGRASIRFAASDTVTIDVGGAVQSIDAHDSQYADRNAPPLTRDSPFAQGYSNDFAMADLAVSGEWGDIRFVSSTGIVRQTLDERFDASPSDDEPLAFDQASEALLVSTENRISQDRGDGFGWLAGMGLAHNQVRVTRLFGPPGDPMSATGVENSIDEFTLFAEASAQPLDGLLLTAGARVTHARLRGLGLDIPVAFATRDASADRSETTFLPSASALLELAPRHRLFVRFQQGFRPGGLAVRDEFVQRFENDRVSTIEAGWRYGEFGGSPFAIAATLAHTRWKDIQADIVDGTGFPTTANIGDGRIYTLDVQASWQPSPALTLDFGLFVNDSEVTNPLPALLLSRSAPLPNVADIGAVAGVRYESALGGDLRLNLSALGRYVGESRLGIGPMLGEPQGDFAEADLHVRIGNERSGVSLSATNIFDAVGNRFALGTPFTLGRDRQDTPLRPRTLRLGFDTRF</sequence>
<dbReference type="GO" id="GO:0009279">
    <property type="term" value="C:cell outer membrane"/>
    <property type="evidence" value="ECO:0007669"/>
    <property type="project" value="UniProtKB-SubCell"/>
</dbReference>
<proteinExistence type="inferred from homology"/>
<evidence type="ECO:0000256" key="2">
    <source>
        <dbReference type="ARBA" id="ARBA00022448"/>
    </source>
</evidence>
<dbReference type="Gene3D" id="2.40.170.20">
    <property type="entry name" value="TonB-dependent receptor, beta-barrel domain"/>
    <property type="match status" value="1"/>
</dbReference>
<evidence type="ECO:0000256" key="7">
    <source>
        <dbReference type="ARBA" id="ARBA00023065"/>
    </source>
</evidence>
<dbReference type="Gene3D" id="3.55.50.30">
    <property type="match status" value="1"/>
</dbReference>